<dbReference type="SMART" id="SM00028">
    <property type="entry name" value="TPR"/>
    <property type="match status" value="3"/>
</dbReference>
<feature type="repeat" description="TPR" evidence="5">
    <location>
        <begin position="590"/>
        <end position="623"/>
    </location>
</feature>
<evidence type="ECO:0000313" key="9">
    <source>
        <dbReference type="Proteomes" id="UP000317691"/>
    </source>
</evidence>
<feature type="binding site" evidence="6">
    <location>
        <position position="41"/>
    </location>
    <ligand>
        <name>ATP</name>
        <dbReference type="ChEBI" id="CHEBI:30616"/>
    </ligand>
</feature>
<name>A0A538TL16_UNCEI</name>
<dbReference type="InterPro" id="IPR000719">
    <property type="entry name" value="Prot_kinase_dom"/>
</dbReference>
<dbReference type="PROSITE" id="PS00108">
    <property type="entry name" value="PROTEIN_KINASE_ST"/>
    <property type="match status" value="1"/>
</dbReference>
<dbReference type="SUPFAM" id="SSF56112">
    <property type="entry name" value="Protein kinase-like (PK-like)"/>
    <property type="match status" value="1"/>
</dbReference>
<evidence type="ECO:0000259" key="7">
    <source>
        <dbReference type="PROSITE" id="PS50011"/>
    </source>
</evidence>
<evidence type="ECO:0000313" key="8">
    <source>
        <dbReference type="EMBL" id="TMQ64316.1"/>
    </source>
</evidence>
<keyword evidence="5" id="KW-0802">TPR repeat</keyword>
<dbReference type="InterPro" id="IPR011990">
    <property type="entry name" value="TPR-like_helical_dom_sf"/>
</dbReference>
<dbReference type="InterPro" id="IPR019734">
    <property type="entry name" value="TPR_rpt"/>
</dbReference>
<dbReference type="Gene3D" id="1.25.40.10">
    <property type="entry name" value="Tetratricopeptide repeat domain"/>
    <property type="match status" value="1"/>
</dbReference>
<dbReference type="PANTHER" id="PTHR43289">
    <property type="entry name" value="MITOGEN-ACTIVATED PROTEIN KINASE KINASE KINASE 20-RELATED"/>
    <property type="match status" value="1"/>
</dbReference>
<dbReference type="SMART" id="SM00220">
    <property type="entry name" value="S_TKc"/>
    <property type="match status" value="1"/>
</dbReference>
<dbReference type="GO" id="GO:0004674">
    <property type="term" value="F:protein serine/threonine kinase activity"/>
    <property type="evidence" value="ECO:0007669"/>
    <property type="project" value="TreeGrafter"/>
</dbReference>
<keyword evidence="4 6" id="KW-0067">ATP-binding</keyword>
<keyword evidence="1" id="KW-0808">Transferase</keyword>
<evidence type="ECO:0000256" key="5">
    <source>
        <dbReference type="PROSITE-ProRule" id="PRU00339"/>
    </source>
</evidence>
<dbReference type="Gene3D" id="3.40.50.10070">
    <property type="entry name" value="TolB, N-terminal domain"/>
    <property type="match status" value="1"/>
</dbReference>
<dbReference type="Proteomes" id="UP000317691">
    <property type="component" value="Unassembled WGS sequence"/>
</dbReference>
<feature type="domain" description="Protein kinase" evidence="7">
    <location>
        <begin position="12"/>
        <end position="281"/>
    </location>
</feature>
<gene>
    <name evidence="8" type="ORF">E6K79_07830</name>
</gene>
<dbReference type="PROSITE" id="PS00107">
    <property type="entry name" value="PROTEIN_KINASE_ATP"/>
    <property type="match status" value="1"/>
</dbReference>
<dbReference type="SUPFAM" id="SSF48452">
    <property type="entry name" value="TPR-like"/>
    <property type="match status" value="1"/>
</dbReference>
<dbReference type="PANTHER" id="PTHR43289:SF34">
    <property type="entry name" value="SERINE_THREONINE-PROTEIN KINASE YBDM-RELATED"/>
    <property type="match status" value="1"/>
</dbReference>
<feature type="repeat" description="TPR" evidence="5">
    <location>
        <begin position="556"/>
        <end position="589"/>
    </location>
</feature>
<sequence length="749" mass="82566">MTLTPGSRLATYEILSPLGAGGMGEVYRARDTRLGRDIAVKVLPEDMASSPGRLASFEREARTVASLNHPNIVVLHSIEEVAGTRFLTMELVEGRALTALVTPGGLPLSQVLDLAIPLADALVAAHEKGVVHRDLKPANVMLTREGRLKVLDFGLAKLAGSDTSLGATQELTRTASRPSEGQVVGTAQYMAPEQLRGEAADARSDIFSLGVMLYELAAGRRPFNGATFADVSSSILRDTPELLTTVRGDLPSDFGRIVGRCLEKGPPERFQSALDVCNELRRMKQTIEIGNQAPSQAVTSIAVLPFVNMSRDEENEYFSDGLAEELMNMLSKIRGLRVAARTSSFHFKGKNPTITEVGTTLNVATVLEGSVRKSANRVRISVQLVKVADGYHLWSKTFERTLDDIFAVQDEVARAVVTALPGELLISQAGLATSRGTRNSDAYDAYLEGRFLWNKRTESDVGKAIKFFEHAIALDPAFAEAWAGLADSYVVLPFYSLVSTRDTLPKAREAALRALELKPEFGPAHATLAYALMVDLQWEDADNEFRRAITLSPEDATAHKWYADLLMMTGRSSAALRELRRALELDPLSASIWTIMGEWHWKEGQLDEAMAQYRKALELTPSLPLALELAARLCWQRGDIEQYFTLWERLEVVSQRVAVPTAALREAYARGGRSEVLRVQLSAPVASLIPTDRARWHAELGDLDAAFHDLDDSLAQRELRLAYVTYFADFAPLWKDPRYEALLVRMGVR</sequence>
<evidence type="ECO:0000256" key="2">
    <source>
        <dbReference type="ARBA" id="ARBA00022741"/>
    </source>
</evidence>
<accession>A0A538TL16</accession>
<dbReference type="InterPro" id="IPR008271">
    <property type="entry name" value="Ser/Thr_kinase_AS"/>
</dbReference>
<dbReference type="Gene3D" id="1.10.510.10">
    <property type="entry name" value="Transferase(Phosphotransferase) domain 1"/>
    <property type="match status" value="1"/>
</dbReference>
<dbReference type="Pfam" id="PF00069">
    <property type="entry name" value="Pkinase"/>
    <property type="match status" value="1"/>
</dbReference>
<dbReference type="CDD" id="cd14014">
    <property type="entry name" value="STKc_PknB_like"/>
    <property type="match status" value="1"/>
</dbReference>
<dbReference type="Gene3D" id="3.30.200.20">
    <property type="entry name" value="Phosphorylase Kinase, domain 1"/>
    <property type="match status" value="1"/>
</dbReference>
<proteinExistence type="predicted"/>
<protein>
    <submittedName>
        <fullName evidence="8">Tetratricopeptide repeat protein</fullName>
    </submittedName>
</protein>
<keyword evidence="2 6" id="KW-0547">Nucleotide-binding</keyword>
<evidence type="ECO:0000256" key="4">
    <source>
        <dbReference type="ARBA" id="ARBA00022840"/>
    </source>
</evidence>
<dbReference type="Pfam" id="PF13432">
    <property type="entry name" value="TPR_16"/>
    <property type="match status" value="1"/>
</dbReference>
<dbReference type="EMBL" id="VBOZ01000023">
    <property type="protein sequence ID" value="TMQ64316.1"/>
    <property type="molecule type" value="Genomic_DNA"/>
</dbReference>
<dbReference type="PROSITE" id="PS50005">
    <property type="entry name" value="TPR"/>
    <property type="match status" value="2"/>
</dbReference>
<dbReference type="AlphaFoldDB" id="A0A538TL16"/>
<reference evidence="8 9" key="1">
    <citation type="journal article" date="2019" name="Nat. Microbiol.">
        <title>Mediterranean grassland soil C-N compound turnover is dependent on rainfall and depth, and is mediated by genomically divergent microorganisms.</title>
        <authorList>
            <person name="Diamond S."/>
            <person name="Andeer P.F."/>
            <person name="Li Z."/>
            <person name="Crits-Christoph A."/>
            <person name="Burstein D."/>
            <person name="Anantharaman K."/>
            <person name="Lane K.R."/>
            <person name="Thomas B.C."/>
            <person name="Pan C."/>
            <person name="Northen T.R."/>
            <person name="Banfield J.F."/>
        </authorList>
    </citation>
    <scope>NUCLEOTIDE SEQUENCE [LARGE SCALE GENOMIC DNA]</scope>
    <source>
        <strain evidence="8">WS_9</strain>
    </source>
</reference>
<evidence type="ECO:0000256" key="6">
    <source>
        <dbReference type="PROSITE-ProRule" id="PRU10141"/>
    </source>
</evidence>
<dbReference type="InterPro" id="IPR017441">
    <property type="entry name" value="Protein_kinase_ATP_BS"/>
</dbReference>
<dbReference type="GO" id="GO:0005524">
    <property type="term" value="F:ATP binding"/>
    <property type="evidence" value="ECO:0007669"/>
    <property type="project" value="UniProtKB-UniRule"/>
</dbReference>
<dbReference type="InterPro" id="IPR011009">
    <property type="entry name" value="Kinase-like_dom_sf"/>
</dbReference>
<evidence type="ECO:0000256" key="3">
    <source>
        <dbReference type="ARBA" id="ARBA00022777"/>
    </source>
</evidence>
<dbReference type="PROSITE" id="PS50293">
    <property type="entry name" value="TPR_REGION"/>
    <property type="match status" value="1"/>
</dbReference>
<organism evidence="8 9">
    <name type="scientific">Eiseniibacteriota bacterium</name>
    <dbReference type="NCBI Taxonomy" id="2212470"/>
    <lineage>
        <taxon>Bacteria</taxon>
        <taxon>Candidatus Eiseniibacteriota</taxon>
    </lineage>
</organism>
<keyword evidence="3" id="KW-0418">Kinase</keyword>
<evidence type="ECO:0000256" key="1">
    <source>
        <dbReference type="ARBA" id="ARBA00022679"/>
    </source>
</evidence>
<dbReference type="PROSITE" id="PS50011">
    <property type="entry name" value="PROTEIN_KINASE_DOM"/>
    <property type="match status" value="1"/>
</dbReference>
<comment type="caution">
    <text evidence="8">The sequence shown here is derived from an EMBL/GenBank/DDBJ whole genome shotgun (WGS) entry which is preliminary data.</text>
</comment>